<dbReference type="InterPro" id="IPR035940">
    <property type="entry name" value="CAP_sf"/>
</dbReference>
<proteinExistence type="predicted"/>
<gene>
    <name evidence="6" type="primary">LOC115631755</name>
</gene>
<dbReference type="SUPFAM" id="SSF55797">
    <property type="entry name" value="PR-1-like"/>
    <property type="match status" value="1"/>
</dbReference>
<dbReference type="SMART" id="SM00198">
    <property type="entry name" value="SCP"/>
    <property type="match status" value="1"/>
</dbReference>
<dbReference type="Proteomes" id="UP000504634">
    <property type="component" value="Unplaced"/>
</dbReference>
<dbReference type="AlphaFoldDB" id="A0A6J2UB88"/>
<organism evidence="5 6">
    <name type="scientific">Drosophila lebanonensis</name>
    <name type="common">Fruit fly</name>
    <name type="synonym">Scaptodrosophila lebanonensis</name>
    <dbReference type="NCBI Taxonomy" id="7225"/>
    <lineage>
        <taxon>Eukaryota</taxon>
        <taxon>Metazoa</taxon>
        <taxon>Ecdysozoa</taxon>
        <taxon>Arthropoda</taxon>
        <taxon>Hexapoda</taxon>
        <taxon>Insecta</taxon>
        <taxon>Pterygota</taxon>
        <taxon>Neoptera</taxon>
        <taxon>Endopterygota</taxon>
        <taxon>Diptera</taxon>
        <taxon>Brachycera</taxon>
        <taxon>Muscomorpha</taxon>
        <taxon>Ephydroidea</taxon>
        <taxon>Drosophilidae</taxon>
        <taxon>Scaptodrosophila</taxon>
    </lineage>
</organism>
<evidence type="ECO:0000259" key="4">
    <source>
        <dbReference type="SMART" id="SM00198"/>
    </source>
</evidence>
<dbReference type="RefSeq" id="XP_030384452.1">
    <property type="nucleotide sequence ID" value="XM_030528592.1"/>
</dbReference>
<evidence type="ECO:0000313" key="5">
    <source>
        <dbReference type="Proteomes" id="UP000504634"/>
    </source>
</evidence>
<dbReference type="GO" id="GO:0005576">
    <property type="term" value="C:extracellular region"/>
    <property type="evidence" value="ECO:0007669"/>
    <property type="project" value="UniProtKB-SubCell"/>
</dbReference>
<dbReference type="FunFam" id="3.40.33.10:FF:000010">
    <property type="entry name" value="Predicted protein"/>
    <property type="match status" value="1"/>
</dbReference>
<accession>A0A6J2UB88</accession>
<dbReference type="OrthoDB" id="337038at2759"/>
<feature type="compositionally biased region" description="Pro residues" evidence="3">
    <location>
        <begin position="1"/>
        <end position="10"/>
    </location>
</feature>
<dbReference type="CDD" id="cd05382">
    <property type="entry name" value="CAP_GAPR1-like"/>
    <property type="match status" value="1"/>
</dbReference>
<dbReference type="InterPro" id="IPR001283">
    <property type="entry name" value="CRISP-related"/>
</dbReference>
<protein>
    <submittedName>
        <fullName evidence="6">Golgi-associated plant pathogenesis-related protein 1</fullName>
    </submittedName>
</protein>
<evidence type="ECO:0000256" key="1">
    <source>
        <dbReference type="ARBA" id="ARBA00004613"/>
    </source>
</evidence>
<feature type="domain" description="SCP" evidence="4">
    <location>
        <begin position="29"/>
        <end position="159"/>
    </location>
</feature>
<reference evidence="6" key="1">
    <citation type="submission" date="2025-08" db="UniProtKB">
        <authorList>
            <consortium name="RefSeq"/>
        </authorList>
    </citation>
    <scope>IDENTIFICATION</scope>
    <source>
        <strain evidence="6">11010-0011.00</strain>
        <tissue evidence="6">Whole body</tissue>
    </source>
</reference>
<evidence type="ECO:0000256" key="2">
    <source>
        <dbReference type="ARBA" id="ARBA00022525"/>
    </source>
</evidence>
<name>A0A6J2UB88_DROLE</name>
<keyword evidence="2" id="KW-0964">Secreted</keyword>
<dbReference type="Pfam" id="PF00188">
    <property type="entry name" value="CAP"/>
    <property type="match status" value="1"/>
</dbReference>
<sequence>MAKKPAPIPHTQPRKPGPIGRDTQANNDKFLKDVFAATNKFRAMHGCPALKINEGLNKYAQEWANNLRDRNAMEHRPNPKYGENIFLSGGMDVTGDLPVEMWYREIHSYNFEKGEFSPTSGHFTQLIWKSCKEMGSGVARKDDRTWVVCNYDPPGNVVGLFKQNVPKKLK</sequence>
<feature type="region of interest" description="Disordered" evidence="3">
    <location>
        <begin position="1"/>
        <end position="25"/>
    </location>
</feature>
<comment type="subcellular location">
    <subcellularLocation>
        <location evidence="1">Secreted</location>
    </subcellularLocation>
</comment>
<evidence type="ECO:0000256" key="3">
    <source>
        <dbReference type="SAM" id="MobiDB-lite"/>
    </source>
</evidence>
<keyword evidence="5" id="KW-1185">Reference proteome</keyword>
<dbReference type="PRINTS" id="PR00838">
    <property type="entry name" value="V5ALLERGEN"/>
</dbReference>
<dbReference type="InterPro" id="IPR014044">
    <property type="entry name" value="CAP_dom"/>
</dbReference>
<dbReference type="InterPro" id="IPR002413">
    <property type="entry name" value="V5_allergen-like"/>
</dbReference>
<dbReference type="Gene3D" id="3.40.33.10">
    <property type="entry name" value="CAP"/>
    <property type="match status" value="1"/>
</dbReference>
<dbReference type="GeneID" id="115631755"/>
<dbReference type="InterPro" id="IPR034113">
    <property type="entry name" value="SCP_GAPR1-like"/>
</dbReference>
<evidence type="ECO:0000313" key="6">
    <source>
        <dbReference type="RefSeq" id="XP_030384452.1"/>
    </source>
</evidence>
<dbReference type="PANTHER" id="PTHR10334">
    <property type="entry name" value="CYSTEINE-RICH SECRETORY PROTEIN-RELATED"/>
    <property type="match status" value="1"/>
</dbReference>
<dbReference type="PRINTS" id="PR00837">
    <property type="entry name" value="V5TPXLIKE"/>
</dbReference>